<dbReference type="AlphaFoldDB" id="A0AAJ0CRQ9"/>
<evidence type="ECO:0000256" key="1">
    <source>
        <dbReference type="SAM" id="MobiDB-lite"/>
    </source>
</evidence>
<sequence length="74" mass="8362">MPRIEELRLKDKMTSKMEMQISSSSNAAKARRKNAEQSTLELQDELDALDILVDKLSNEQAQLETGIVELEGWG</sequence>
<name>A0AAJ0CRQ9_9HYPO</name>
<gene>
    <name evidence="2" type="ORF">QQS21_005828</name>
</gene>
<evidence type="ECO:0000313" key="2">
    <source>
        <dbReference type="EMBL" id="KAK2598051.1"/>
    </source>
</evidence>
<evidence type="ECO:0000313" key="3">
    <source>
        <dbReference type="Proteomes" id="UP001251528"/>
    </source>
</evidence>
<proteinExistence type="predicted"/>
<dbReference type="Proteomes" id="UP001251528">
    <property type="component" value="Unassembled WGS sequence"/>
</dbReference>
<dbReference type="EMBL" id="JASWJB010000101">
    <property type="protein sequence ID" value="KAK2598051.1"/>
    <property type="molecule type" value="Genomic_DNA"/>
</dbReference>
<reference evidence="2" key="1">
    <citation type="submission" date="2023-06" db="EMBL/GenBank/DDBJ databases">
        <title>Conoideocrella luteorostrata (Hypocreales: Clavicipitaceae), a potential biocontrol fungus for elongate hemlock scale in United States Christmas tree production areas.</title>
        <authorList>
            <person name="Barrett H."/>
            <person name="Lovett B."/>
            <person name="Macias A.M."/>
            <person name="Stajich J.E."/>
            <person name="Kasson M.T."/>
        </authorList>
    </citation>
    <scope>NUCLEOTIDE SEQUENCE</scope>
    <source>
        <strain evidence="2">ARSEF 14590</strain>
    </source>
</reference>
<comment type="caution">
    <text evidence="2">The sequence shown here is derived from an EMBL/GenBank/DDBJ whole genome shotgun (WGS) entry which is preliminary data.</text>
</comment>
<organism evidence="2 3">
    <name type="scientific">Conoideocrella luteorostrata</name>
    <dbReference type="NCBI Taxonomy" id="1105319"/>
    <lineage>
        <taxon>Eukaryota</taxon>
        <taxon>Fungi</taxon>
        <taxon>Dikarya</taxon>
        <taxon>Ascomycota</taxon>
        <taxon>Pezizomycotina</taxon>
        <taxon>Sordariomycetes</taxon>
        <taxon>Hypocreomycetidae</taxon>
        <taxon>Hypocreales</taxon>
        <taxon>Clavicipitaceae</taxon>
        <taxon>Conoideocrella</taxon>
    </lineage>
</organism>
<accession>A0AAJ0CRQ9</accession>
<keyword evidence="3" id="KW-1185">Reference proteome</keyword>
<protein>
    <submittedName>
        <fullName evidence="2">Uncharacterized protein</fullName>
    </submittedName>
</protein>
<feature type="region of interest" description="Disordered" evidence="1">
    <location>
        <begin position="14"/>
        <end position="39"/>
    </location>
</feature>